<proteinExistence type="predicted"/>
<evidence type="ECO:0000259" key="3">
    <source>
        <dbReference type="Pfam" id="PF16561"/>
    </source>
</evidence>
<dbReference type="Gene3D" id="2.60.40.10">
    <property type="entry name" value="Immunoglobulins"/>
    <property type="match status" value="1"/>
</dbReference>
<dbReference type="AlphaFoldDB" id="A0A2P2KKP4"/>
<organism evidence="4">
    <name type="scientific">Rhizophora mucronata</name>
    <name type="common">Asiatic mangrove</name>
    <dbReference type="NCBI Taxonomy" id="61149"/>
    <lineage>
        <taxon>Eukaryota</taxon>
        <taxon>Viridiplantae</taxon>
        <taxon>Streptophyta</taxon>
        <taxon>Embryophyta</taxon>
        <taxon>Tracheophyta</taxon>
        <taxon>Spermatophyta</taxon>
        <taxon>Magnoliopsida</taxon>
        <taxon>eudicotyledons</taxon>
        <taxon>Gunneridae</taxon>
        <taxon>Pentapetalae</taxon>
        <taxon>rosids</taxon>
        <taxon>fabids</taxon>
        <taxon>Malpighiales</taxon>
        <taxon>Rhizophoraceae</taxon>
        <taxon>Rhizophora</taxon>
    </lineage>
</organism>
<evidence type="ECO:0000313" key="4">
    <source>
        <dbReference type="EMBL" id="MBX06280.1"/>
    </source>
</evidence>
<dbReference type="InterPro" id="IPR014756">
    <property type="entry name" value="Ig_E-set"/>
</dbReference>
<dbReference type="Pfam" id="PF16561">
    <property type="entry name" value="AMPK1_CBM"/>
    <property type="match status" value="1"/>
</dbReference>
<feature type="compositionally biased region" description="Low complexity" evidence="2">
    <location>
        <begin position="142"/>
        <end position="158"/>
    </location>
</feature>
<dbReference type="CDD" id="cd02859">
    <property type="entry name" value="E_set_AMPKbeta_like_N"/>
    <property type="match status" value="1"/>
</dbReference>
<accession>A0A2P2KKP4</accession>
<sequence>MLSFTNLSPHCPYFYPFQSSSRTDTRKWGKPLVSLQLAAASWGCAGFFVRSCKKGRESGGELALEAEILEFMENSDAPEAFPSKKQLIDAGRLDLVVRILKQGGWLAFGWGSNDDDNDENHENEVVCHDSVEGNDELISQDSLSRVDSCSSASSSGRSMETRTGNDSGIEGILNRLDKERNMNFGFGLRKRANGTLVQSNELKCDWLADTPKNATAAGLKMNRRSGSLNPNNIVVNNVQDMLGHASALSSINGLKNSLKPDMWRTWSNQRAGNSDMKFEADEIASYATRIGYNMDDSGDEILEVQETSGPSLSRSKEKSSPEGTNCNDIRSRLQHLEAELSSVLKTLKSNRGDGATLSLQENSIDNLLNLSDAWEFQENEIMIAQDKLRSIRAKLAVLEGKMTLAIIDAQKIMEEKQQKIDDARKALRLLRTACIVWPNSASEVLLTGSFDGWATKRKMEKSNMGVFMLHLKLYPGRYEIKFIVDGEWRIDPLRPTVNNNGFENNLLIIT</sequence>
<keyword evidence="1" id="KW-0175">Coiled coil</keyword>
<feature type="coiled-coil region" evidence="1">
    <location>
        <begin position="381"/>
        <end position="433"/>
    </location>
</feature>
<reference evidence="4" key="1">
    <citation type="submission" date="2018-02" db="EMBL/GenBank/DDBJ databases">
        <title>Rhizophora mucronata_Transcriptome.</title>
        <authorList>
            <person name="Meera S.P."/>
            <person name="Sreeshan A."/>
            <person name="Augustine A."/>
        </authorList>
    </citation>
    <scope>NUCLEOTIDE SEQUENCE</scope>
    <source>
        <tissue evidence="4">Leaf</tissue>
    </source>
</reference>
<protein>
    <submittedName>
        <fullName evidence="4">Uncharacterized protein MANES_01G191800</fullName>
    </submittedName>
</protein>
<dbReference type="SUPFAM" id="SSF81296">
    <property type="entry name" value="E set domains"/>
    <property type="match status" value="1"/>
</dbReference>
<dbReference type="InterPro" id="IPR013783">
    <property type="entry name" value="Ig-like_fold"/>
</dbReference>
<evidence type="ECO:0000256" key="2">
    <source>
        <dbReference type="SAM" id="MobiDB-lite"/>
    </source>
</evidence>
<name>A0A2P2KKP4_RHIMU</name>
<feature type="region of interest" description="Disordered" evidence="2">
    <location>
        <begin position="142"/>
        <end position="169"/>
    </location>
</feature>
<dbReference type="InterPro" id="IPR032640">
    <property type="entry name" value="AMPK1_CBM"/>
</dbReference>
<dbReference type="GO" id="GO:0009507">
    <property type="term" value="C:chloroplast"/>
    <property type="evidence" value="ECO:0007669"/>
    <property type="project" value="UniProtKB-ARBA"/>
</dbReference>
<feature type="domain" description="AMP-activated protein kinase glycogen-binding" evidence="3">
    <location>
        <begin position="434"/>
        <end position="509"/>
    </location>
</feature>
<evidence type="ECO:0000256" key="1">
    <source>
        <dbReference type="SAM" id="Coils"/>
    </source>
</evidence>
<feature type="region of interest" description="Disordered" evidence="2">
    <location>
        <begin position="306"/>
        <end position="327"/>
    </location>
</feature>
<dbReference type="PANTHER" id="PTHR47434">
    <property type="entry name" value="PROTEIN PTST HOMOLOG 3, CHLOROPLASTIC"/>
    <property type="match status" value="1"/>
</dbReference>
<dbReference type="PANTHER" id="PTHR47434:SF1">
    <property type="entry name" value="PROTEIN PTST HOMOLOG 2, CHLOROPLASTIC"/>
    <property type="match status" value="1"/>
</dbReference>
<dbReference type="EMBL" id="GGEC01025796">
    <property type="protein sequence ID" value="MBX06280.1"/>
    <property type="molecule type" value="Transcribed_RNA"/>
</dbReference>